<proteinExistence type="predicted"/>
<protein>
    <submittedName>
        <fullName evidence="2">Uncharacterized protein</fullName>
    </submittedName>
</protein>
<dbReference type="EMBL" id="MTPW01000001">
    <property type="protein sequence ID" value="PQJ30861.1"/>
    <property type="molecule type" value="Genomic_DNA"/>
</dbReference>
<feature type="transmembrane region" description="Helical" evidence="1">
    <location>
        <begin position="94"/>
        <end position="127"/>
    </location>
</feature>
<evidence type="ECO:0000313" key="2">
    <source>
        <dbReference type="EMBL" id="PQJ30861.1"/>
    </source>
</evidence>
<comment type="caution">
    <text evidence="2">The sequence shown here is derived from an EMBL/GenBank/DDBJ whole genome shotgun (WGS) entry which is preliminary data.</text>
</comment>
<keyword evidence="1" id="KW-0812">Transmembrane</keyword>
<reference evidence="2 3" key="1">
    <citation type="submission" date="2017-01" db="EMBL/GenBank/DDBJ databases">
        <title>Trade-off between light-utilization and light-protection in marine flavobacteria.</title>
        <authorList>
            <person name="Kumagai Y."/>
            <person name="Yoshizawa S."/>
            <person name="Kogure K."/>
            <person name="Iwasaki W."/>
        </authorList>
    </citation>
    <scope>NUCLEOTIDE SEQUENCE [LARGE SCALE GENOMIC DNA]</scope>
    <source>
        <strain evidence="2 3">KCTC 32109</strain>
    </source>
</reference>
<evidence type="ECO:0000313" key="3">
    <source>
        <dbReference type="Proteomes" id="UP000239747"/>
    </source>
</evidence>
<gene>
    <name evidence="2" type="ORF">BST92_02460</name>
</gene>
<dbReference type="Proteomes" id="UP000239747">
    <property type="component" value="Unassembled WGS sequence"/>
</dbReference>
<keyword evidence="1" id="KW-1133">Transmembrane helix</keyword>
<keyword evidence="1" id="KW-0472">Membrane</keyword>
<accession>A0A2S7U8G3</accession>
<organism evidence="2 3">
    <name type="scientific">Nonlabens arenilitoris</name>
    <dbReference type="NCBI Taxonomy" id="1217969"/>
    <lineage>
        <taxon>Bacteria</taxon>
        <taxon>Pseudomonadati</taxon>
        <taxon>Bacteroidota</taxon>
        <taxon>Flavobacteriia</taxon>
        <taxon>Flavobacteriales</taxon>
        <taxon>Flavobacteriaceae</taxon>
        <taxon>Nonlabens</taxon>
    </lineage>
</organism>
<keyword evidence="3" id="KW-1185">Reference proteome</keyword>
<name>A0A2S7U8G3_9FLAO</name>
<sequence>MMSLEEAQLTINSYRVLTTDRKSLKLLDKWNELLIEVKNLDLKQNELDILNQELEVQFCRINDSNINRKVIKESLKSTLLLMQNMLRIKDSYQYTTIGCFAGLLVPLISNISIIFGFLIGMGIGFILDNYFNNTQRNIKTNLHDTW</sequence>
<dbReference type="AlphaFoldDB" id="A0A2S7U8G3"/>
<evidence type="ECO:0000256" key="1">
    <source>
        <dbReference type="SAM" id="Phobius"/>
    </source>
</evidence>